<protein>
    <submittedName>
        <fullName evidence="1">Uncharacterized protein</fullName>
    </submittedName>
</protein>
<name>A0A9X4RNR6_STRSU</name>
<dbReference type="EMBL" id="JANFML010000020">
    <property type="protein sequence ID" value="MDG4512603.1"/>
    <property type="molecule type" value="Genomic_DNA"/>
</dbReference>
<dbReference type="AlphaFoldDB" id="A0A9X4RNR6"/>
<comment type="caution">
    <text evidence="1">The sequence shown here is derived from an EMBL/GenBank/DDBJ whole genome shotgun (WGS) entry which is preliminary data.</text>
</comment>
<evidence type="ECO:0000313" key="1">
    <source>
        <dbReference type="EMBL" id="MDG4512603.1"/>
    </source>
</evidence>
<proteinExistence type="predicted"/>
<evidence type="ECO:0000313" key="2">
    <source>
        <dbReference type="Proteomes" id="UP001152879"/>
    </source>
</evidence>
<organism evidence="1 2">
    <name type="scientific">Streptococcus suis</name>
    <dbReference type="NCBI Taxonomy" id="1307"/>
    <lineage>
        <taxon>Bacteria</taxon>
        <taxon>Bacillati</taxon>
        <taxon>Bacillota</taxon>
        <taxon>Bacilli</taxon>
        <taxon>Lactobacillales</taxon>
        <taxon>Streptococcaceae</taxon>
        <taxon>Streptococcus</taxon>
    </lineage>
</organism>
<reference evidence="1" key="1">
    <citation type="submission" date="2022-07" db="EMBL/GenBank/DDBJ databases">
        <title>Whole Genome Sequencing of Streptococcus suis.</title>
        <authorList>
            <person name="Dai X."/>
            <person name="Huang J."/>
            <person name="Wang L."/>
        </authorList>
    </citation>
    <scope>NUCLEOTIDE SEQUENCE</scope>
    <source>
        <strain evidence="1">SFB2</strain>
    </source>
</reference>
<dbReference type="Proteomes" id="UP001152879">
    <property type="component" value="Unassembled WGS sequence"/>
</dbReference>
<accession>A0A9X4RNR6</accession>
<sequence length="47" mass="5388">MAKMTGDMLDLAMVEGILTIVNGHFFKGLGQLWRAYQAKRKYQKQLS</sequence>
<gene>
    <name evidence="1" type="ORF">NOL15_07085</name>
</gene>